<evidence type="ECO:0000259" key="7">
    <source>
        <dbReference type="PROSITE" id="PS50943"/>
    </source>
</evidence>
<reference evidence="8" key="1">
    <citation type="submission" date="2023-09" db="EMBL/GenBank/DDBJ databases">
        <title>Paucibacter sp. APW11 Genome sequencing and assembly.</title>
        <authorList>
            <person name="Kim I."/>
        </authorList>
    </citation>
    <scope>NUCLEOTIDE SEQUENCE</scope>
    <source>
        <strain evidence="8">APW11</strain>
    </source>
</reference>
<dbReference type="PROSITE" id="PS50932">
    <property type="entry name" value="HTH_LACI_2"/>
    <property type="match status" value="1"/>
</dbReference>
<dbReference type="SUPFAM" id="SSF53822">
    <property type="entry name" value="Periplasmic binding protein-like I"/>
    <property type="match status" value="1"/>
</dbReference>
<evidence type="ECO:0000259" key="6">
    <source>
        <dbReference type="PROSITE" id="PS50932"/>
    </source>
</evidence>
<keyword evidence="3 8" id="KW-0238">DNA-binding</keyword>
<feature type="compositionally biased region" description="Basic residues" evidence="5">
    <location>
        <begin position="1"/>
        <end position="11"/>
    </location>
</feature>
<dbReference type="InterPro" id="IPR028082">
    <property type="entry name" value="Peripla_BP_I"/>
</dbReference>
<evidence type="ECO:0000256" key="2">
    <source>
        <dbReference type="ARBA" id="ARBA00023015"/>
    </source>
</evidence>
<dbReference type="SMART" id="SM00354">
    <property type="entry name" value="HTH_LACI"/>
    <property type="match status" value="1"/>
</dbReference>
<sequence length="360" mass="38602">MPTKTAAKKAPSKPAERSERTERADRPSGVVTLEQVAARAGVSPSTVSRILNGTATVSEVKRAAVDEAIRTLGFRPNPVARGLAGGRTMSIGVVTQRISSPFYGEALSGIEVALESAGYVPLFVSGNWNEADERKAIETLLSRRVDGVIVLAGRLDNKELAALSASVPMVVVGRQLAGERLFSFSFDNRAGARLATEHLISLGHRRIALLLGDLVHDDAIDRQSGYLDALAAANIPVDPELILQSDYTEAGGMLAVSRLMERDVAFSAIFSSNDQMAYGAILGLARRNLRVPDDVSIVGFDDLIMSRYTMPPLTTVRHAVYETGAQAASAMLALLQGEKPRVQLAAPELVMRESARRAVR</sequence>
<proteinExistence type="predicted"/>
<dbReference type="PROSITE" id="PS50943">
    <property type="entry name" value="HTH_CROC1"/>
    <property type="match status" value="1"/>
</dbReference>
<evidence type="ECO:0000256" key="3">
    <source>
        <dbReference type="ARBA" id="ARBA00023125"/>
    </source>
</evidence>
<keyword evidence="4" id="KW-0804">Transcription</keyword>
<dbReference type="PANTHER" id="PTHR30146:SF148">
    <property type="entry name" value="HTH-TYPE TRANSCRIPTIONAL REPRESSOR PURR-RELATED"/>
    <property type="match status" value="1"/>
</dbReference>
<gene>
    <name evidence="8" type="ORF">RQP53_19950</name>
</gene>
<evidence type="ECO:0000256" key="4">
    <source>
        <dbReference type="ARBA" id="ARBA00023163"/>
    </source>
</evidence>
<dbReference type="Pfam" id="PF00356">
    <property type="entry name" value="LacI"/>
    <property type="match status" value="1"/>
</dbReference>
<feature type="domain" description="HTH lacI-type" evidence="6">
    <location>
        <begin position="31"/>
        <end position="85"/>
    </location>
</feature>
<evidence type="ECO:0000313" key="9">
    <source>
        <dbReference type="Proteomes" id="UP001246372"/>
    </source>
</evidence>
<dbReference type="InterPro" id="IPR001387">
    <property type="entry name" value="Cro/C1-type_HTH"/>
</dbReference>
<keyword evidence="9" id="KW-1185">Reference proteome</keyword>
<dbReference type="Gene3D" id="1.10.260.40">
    <property type="entry name" value="lambda repressor-like DNA-binding domains"/>
    <property type="match status" value="1"/>
</dbReference>
<dbReference type="Gene3D" id="3.40.50.2300">
    <property type="match status" value="2"/>
</dbReference>
<accession>A0ABU3PG34</accession>
<feature type="region of interest" description="Disordered" evidence="5">
    <location>
        <begin position="1"/>
        <end position="28"/>
    </location>
</feature>
<evidence type="ECO:0000313" key="8">
    <source>
        <dbReference type="EMBL" id="MDT9001560.1"/>
    </source>
</evidence>
<dbReference type="InterPro" id="IPR046335">
    <property type="entry name" value="LacI/GalR-like_sensor"/>
</dbReference>
<feature type="compositionally biased region" description="Basic and acidic residues" evidence="5">
    <location>
        <begin position="14"/>
        <end position="26"/>
    </location>
</feature>
<dbReference type="EMBL" id="JAVXZY010000009">
    <property type="protein sequence ID" value="MDT9001560.1"/>
    <property type="molecule type" value="Genomic_DNA"/>
</dbReference>
<dbReference type="RefSeq" id="WP_315652441.1">
    <property type="nucleotide sequence ID" value="NZ_JAVXZY010000009.1"/>
</dbReference>
<name>A0ABU3PG34_9BURK</name>
<dbReference type="InterPro" id="IPR010982">
    <property type="entry name" value="Lambda_DNA-bd_dom_sf"/>
</dbReference>
<dbReference type="GO" id="GO:0003677">
    <property type="term" value="F:DNA binding"/>
    <property type="evidence" value="ECO:0007669"/>
    <property type="project" value="UniProtKB-KW"/>
</dbReference>
<dbReference type="CDD" id="cd01392">
    <property type="entry name" value="HTH_LacI"/>
    <property type="match status" value="1"/>
</dbReference>
<feature type="domain" description="HTH cro/C1-type" evidence="7">
    <location>
        <begin position="32"/>
        <end position="58"/>
    </location>
</feature>
<keyword evidence="1" id="KW-0678">Repressor</keyword>
<organism evidence="8 9">
    <name type="scientific">Roseateles aquae</name>
    <dbReference type="NCBI Taxonomy" id="3077235"/>
    <lineage>
        <taxon>Bacteria</taxon>
        <taxon>Pseudomonadati</taxon>
        <taxon>Pseudomonadota</taxon>
        <taxon>Betaproteobacteria</taxon>
        <taxon>Burkholderiales</taxon>
        <taxon>Sphaerotilaceae</taxon>
        <taxon>Roseateles</taxon>
    </lineage>
</organism>
<dbReference type="InterPro" id="IPR000843">
    <property type="entry name" value="HTH_LacI"/>
</dbReference>
<evidence type="ECO:0000256" key="1">
    <source>
        <dbReference type="ARBA" id="ARBA00022491"/>
    </source>
</evidence>
<comment type="caution">
    <text evidence="8">The sequence shown here is derived from an EMBL/GenBank/DDBJ whole genome shotgun (WGS) entry which is preliminary data.</text>
</comment>
<dbReference type="PANTHER" id="PTHR30146">
    <property type="entry name" value="LACI-RELATED TRANSCRIPTIONAL REPRESSOR"/>
    <property type="match status" value="1"/>
</dbReference>
<dbReference type="SUPFAM" id="SSF47413">
    <property type="entry name" value="lambda repressor-like DNA-binding domains"/>
    <property type="match status" value="1"/>
</dbReference>
<evidence type="ECO:0000256" key="5">
    <source>
        <dbReference type="SAM" id="MobiDB-lite"/>
    </source>
</evidence>
<keyword evidence="2" id="KW-0805">Transcription regulation</keyword>
<dbReference type="Proteomes" id="UP001246372">
    <property type="component" value="Unassembled WGS sequence"/>
</dbReference>
<dbReference type="Pfam" id="PF13377">
    <property type="entry name" value="Peripla_BP_3"/>
    <property type="match status" value="1"/>
</dbReference>
<protein>
    <submittedName>
        <fullName evidence="8">LacI family DNA-binding transcriptional regulator</fullName>
    </submittedName>
</protein>